<dbReference type="AlphaFoldDB" id="A0A0L0G9I5"/>
<organism evidence="1 2">
    <name type="scientific">Sphaeroforma arctica JP610</name>
    <dbReference type="NCBI Taxonomy" id="667725"/>
    <lineage>
        <taxon>Eukaryota</taxon>
        <taxon>Ichthyosporea</taxon>
        <taxon>Ichthyophonida</taxon>
        <taxon>Sphaeroforma</taxon>
    </lineage>
</organism>
<gene>
    <name evidence="1" type="ORF">SARC_02268</name>
</gene>
<protein>
    <submittedName>
        <fullName evidence="1">Uncharacterized protein</fullName>
    </submittedName>
</protein>
<dbReference type="RefSeq" id="XP_014159448.1">
    <property type="nucleotide sequence ID" value="XM_014303973.1"/>
</dbReference>
<sequence>MIINFPKECCKEEGKCGNLEKCSEETCCMLETDLPPYVMTCETKLDVNENTFECDDEDEVRTDSFLCCQYTPKEGEDEKTKECAPFGATVKCLERSCCVRDE</sequence>
<keyword evidence="2" id="KW-1185">Reference proteome</keyword>
<proteinExistence type="predicted"/>
<dbReference type="Proteomes" id="UP000054560">
    <property type="component" value="Unassembled WGS sequence"/>
</dbReference>
<evidence type="ECO:0000313" key="2">
    <source>
        <dbReference type="Proteomes" id="UP000054560"/>
    </source>
</evidence>
<evidence type="ECO:0000313" key="1">
    <source>
        <dbReference type="EMBL" id="KNC85546.1"/>
    </source>
</evidence>
<dbReference type="EMBL" id="KQ241696">
    <property type="protein sequence ID" value="KNC85546.1"/>
    <property type="molecule type" value="Genomic_DNA"/>
</dbReference>
<dbReference type="GeneID" id="25902772"/>
<name>A0A0L0G9I5_9EUKA</name>
<reference evidence="1 2" key="1">
    <citation type="submission" date="2011-02" db="EMBL/GenBank/DDBJ databases">
        <title>The Genome Sequence of Sphaeroforma arctica JP610.</title>
        <authorList>
            <consortium name="The Broad Institute Genome Sequencing Platform"/>
            <person name="Russ C."/>
            <person name="Cuomo C."/>
            <person name="Young S.K."/>
            <person name="Zeng Q."/>
            <person name="Gargeya S."/>
            <person name="Alvarado L."/>
            <person name="Berlin A."/>
            <person name="Chapman S.B."/>
            <person name="Chen Z."/>
            <person name="Freedman E."/>
            <person name="Gellesch M."/>
            <person name="Goldberg J."/>
            <person name="Griggs A."/>
            <person name="Gujja S."/>
            <person name="Heilman E."/>
            <person name="Heiman D."/>
            <person name="Howarth C."/>
            <person name="Mehta T."/>
            <person name="Neiman D."/>
            <person name="Pearson M."/>
            <person name="Roberts A."/>
            <person name="Saif S."/>
            <person name="Shea T."/>
            <person name="Shenoy N."/>
            <person name="Sisk P."/>
            <person name="Stolte C."/>
            <person name="Sykes S."/>
            <person name="White J."/>
            <person name="Yandava C."/>
            <person name="Burger G."/>
            <person name="Gray M.W."/>
            <person name="Holland P.W.H."/>
            <person name="King N."/>
            <person name="Lang F.B.F."/>
            <person name="Roger A.J."/>
            <person name="Ruiz-Trillo I."/>
            <person name="Haas B."/>
            <person name="Nusbaum C."/>
            <person name="Birren B."/>
        </authorList>
    </citation>
    <scope>NUCLEOTIDE SEQUENCE [LARGE SCALE GENOMIC DNA]</scope>
    <source>
        <strain evidence="1 2">JP610</strain>
    </source>
</reference>
<accession>A0A0L0G9I5</accession>